<evidence type="ECO:0000256" key="4">
    <source>
        <dbReference type="ARBA" id="ARBA00023125"/>
    </source>
</evidence>
<accession>A0ABV7DAR1</accession>
<feature type="domain" description="RNA polymerase sigma factor 70 region 4 type 2" evidence="7">
    <location>
        <begin position="126"/>
        <end position="177"/>
    </location>
</feature>
<reference evidence="9" key="1">
    <citation type="journal article" date="2019" name="Int. J. Syst. Evol. Microbiol.">
        <title>The Global Catalogue of Microorganisms (GCM) 10K type strain sequencing project: providing services to taxonomists for standard genome sequencing and annotation.</title>
        <authorList>
            <consortium name="The Broad Institute Genomics Platform"/>
            <consortium name="The Broad Institute Genome Sequencing Center for Infectious Disease"/>
            <person name="Wu L."/>
            <person name="Ma J."/>
        </authorList>
    </citation>
    <scope>NUCLEOTIDE SEQUENCE [LARGE SCALE GENOMIC DNA]</scope>
    <source>
        <strain evidence="9">KCTC 62164</strain>
    </source>
</reference>
<dbReference type="RefSeq" id="WP_194214478.1">
    <property type="nucleotide sequence ID" value="NZ_CP061205.1"/>
</dbReference>
<evidence type="ECO:0000313" key="8">
    <source>
        <dbReference type="EMBL" id="MFC3053700.1"/>
    </source>
</evidence>
<dbReference type="InterPro" id="IPR013325">
    <property type="entry name" value="RNA_pol_sigma_r2"/>
</dbReference>
<evidence type="ECO:0000256" key="1">
    <source>
        <dbReference type="ARBA" id="ARBA00010641"/>
    </source>
</evidence>
<proteinExistence type="inferred from homology"/>
<keyword evidence="9" id="KW-1185">Reference proteome</keyword>
<dbReference type="PANTHER" id="PTHR43133:SF8">
    <property type="entry name" value="RNA POLYMERASE SIGMA FACTOR HI_1459-RELATED"/>
    <property type="match status" value="1"/>
</dbReference>
<dbReference type="InterPro" id="IPR039425">
    <property type="entry name" value="RNA_pol_sigma-70-like"/>
</dbReference>
<evidence type="ECO:0000256" key="2">
    <source>
        <dbReference type="ARBA" id="ARBA00023015"/>
    </source>
</evidence>
<dbReference type="Pfam" id="PF08281">
    <property type="entry name" value="Sigma70_r4_2"/>
    <property type="match status" value="1"/>
</dbReference>
<dbReference type="InterPro" id="IPR014284">
    <property type="entry name" value="RNA_pol_sigma-70_dom"/>
</dbReference>
<keyword evidence="5" id="KW-0804">Transcription</keyword>
<keyword evidence="4" id="KW-0238">DNA-binding</keyword>
<protein>
    <submittedName>
        <fullName evidence="8">Sigma-70 family RNA polymerase sigma factor</fullName>
    </submittedName>
</protein>
<evidence type="ECO:0000256" key="3">
    <source>
        <dbReference type="ARBA" id="ARBA00023082"/>
    </source>
</evidence>
<gene>
    <name evidence="8" type="ORF">ACFOKA_17510</name>
</gene>
<dbReference type="PANTHER" id="PTHR43133">
    <property type="entry name" value="RNA POLYMERASE ECF-TYPE SIGMA FACTO"/>
    <property type="match status" value="1"/>
</dbReference>
<evidence type="ECO:0000256" key="5">
    <source>
        <dbReference type="ARBA" id="ARBA00023163"/>
    </source>
</evidence>
<comment type="similarity">
    <text evidence="1">Belongs to the sigma-70 factor family. ECF subfamily.</text>
</comment>
<dbReference type="InterPro" id="IPR013249">
    <property type="entry name" value="RNA_pol_sigma70_r4_t2"/>
</dbReference>
<dbReference type="Gene3D" id="1.10.10.10">
    <property type="entry name" value="Winged helix-like DNA-binding domain superfamily/Winged helix DNA-binding domain"/>
    <property type="match status" value="1"/>
</dbReference>
<keyword evidence="2" id="KW-0805">Transcription regulation</keyword>
<dbReference type="NCBIfam" id="TIGR02937">
    <property type="entry name" value="sigma70-ECF"/>
    <property type="match status" value="1"/>
</dbReference>
<dbReference type="InterPro" id="IPR036388">
    <property type="entry name" value="WH-like_DNA-bd_sf"/>
</dbReference>
<evidence type="ECO:0000259" key="7">
    <source>
        <dbReference type="Pfam" id="PF08281"/>
    </source>
</evidence>
<name>A0ABV7DAR1_9PROT</name>
<dbReference type="Gene3D" id="1.10.1740.10">
    <property type="match status" value="1"/>
</dbReference>
<dbReference type="SUPFAM" id="SSF88659">
    <property type="entry name" value="Sigma3 and sigma4 domains of RNA polymerase sigma factors"/>
    <property type="match status" value="1"/>
</dbReference>
<dbReference type="CDD" id="cd06171">
    <property type="entry name" value="Sigma70_r4"/>
    <property type="match status" value="1"/>
</dbReference>
<sequence length="193" mass="22071">MKPDADDKDLTDEELVIRVQSGDREAFRTLALRHGNRFRALAFRFVSNMALAEDLVQEAFVKLWTNADQFDGSRAKFTTWFHRIVVNKCLDEKRKRQFESLPEGYDKPDTQLTADVVLEHEGVAEKINGALAELSDRQRTAMTLSYYEGLSNQEAADVMDLHIKAFESLLVRSRQKLKKILDTDKSDILSAFG</sequence>
<organism evidence="8 9">
    <name type="scientific">Kordiimonas pumila</name>
    <dbReference type="NCBI Taxonomy" id="2161677"/>
    <lineage>
        <taxon>Bacteria</taxon>
        <taxon>Pseudomonadati</taxon>
        <taxon>Pseudomonadota</taxon>
        <taxon>Alphaproteobacteria</taxon>
        <taxon>Kordiimonadales</taxon>
        <taxon>Kordiimonadaceae</taxon>
        <taxon>Kordiimonas</taxon>
    </lineage>
</organism>
<dbReference type="Pfam" id="PF04542">
    <property type="entry name" value="Sigma70_r2"/>
    <property type="match status" value="1"/>
</dbReference>
<dbReference type="EMBL" id="JBHRSL010000028">
    <property type="protein sequence ID" value="MFC3053700.1"/>
    <property type="molecule type" value="Genomic_DNA"/>
</dbReference>
<dbReference type="SUPFAM" id="SSF88946">
    <property type="entry name" value="Sigma2 domain of RNA polymerase sigma factors"/>
    <property type="match status" value="1"/>
</dbReference>
<comment type="caution">
    <text evidence="8">The sequence shown here is derived from an EMBL/GenBank/DDBJ whole genome shotgun (WGS) entry which is preliminary data.</text>
</comment>
<feature type="domain" description="RNA polymerase sigma-70 region 2" evidence="6">
    <location>
        <begin position="32"/>
        <end position="97"/>
    </location>
</feature>
<dbReference type="Proteomes" id="UP001595444">
    <property type="component" value="Unassembled WGS sequence"/>
</dbReference>
<dbReference type="InterPro" id="IPR013324">
    <property type="entry name" value="RNA_pol_sigma_r3/r4-like"/>
</dbReference>
<keyword evidence="3" id="KW-0731">Sigma factor</keyword>
<evidence type="ECO:0000313" key="9">
    <source>
        <dbReference type="Proteomes" id="UP001595444"/>
    </source>
</evidence>
<dbReference type="InterPro" id="IPR007627">
    <property type="entry name" value="RNA_pol_sigma70_r2"/>
</dbReference>
<evidence type="ECO:0000259" key="6">
    <source>
        <dbReference type="Pfam" id="PF04542"/>
    </source>
</evidence>